<dbReference type="InterPro" id="IPR041186">
    <property type="entry name" value="DUF3823_C"/>
</dbReference>
<evidence type="ECO:0000313" key="4">
    <source>
        <dbReference type="EMBL" id="AHF16689.1"/>
    </source>
</evidence>
<dbReference type="PROSITE" id="PS51257">
    <property type="entry name" value="PROKAR_LIPOPROTEIN"/>
    <property type="match status" value="1"/>
</dbReference>
<evidence type="ECO:0000313" key="5">
    <source>
        <dbReference type="Proteomes" id="UP000003586"/>
    </source>
</evidence>
<protein>
    <recommendedName>
        <fullName evidence="6">DUF3823 domain-containing protein</fullName>
    </recommendedName>
</protein>
<dbReference type="STRING" id="929713.NIASO_18945"/>
<dbReference type="Pfam" id="PF12866">
    <property type="entry name" value="DUF3823"/>
    <property type="match status" value="1"/>
</dbReference>
<feature type="domain" description="DUF3823" evidence="2">
    <location>
        <begin position="32"/>
        <end position="124"/>
    </location>
</feature>
<dbReference type="eggNOG" id="ENOG502Z8TV">
    <property type="taxonomic scope" value="Bacteria"/>
</dbReference>
<dbReference type="EMBL" id="CP007035">
    <property type="protein sequence ID" value="AHF16689.1"/>
    <property type="molecule type" value="Genomic_DNA"/>
</dbReference>
<reference evidence="4 5" key="1">
    <citation type="submission" date="2013-12" db="EMBL/GenBank/DDBJ databases">
        <authorList>
            <consortium name="DOE Joint Genome Institute"/>
            <person name="Eisen J."/>
            <person name="Huntemann M."/>
            <person name="Han J."/>
            <person name="Chen A."/>
            <person name="Kyrpides N."/>
            <person name="Mavromatis K."/>
            <person name="Markowitz V."/>
            <person name="Palaniappan K."/>
            <person name="Ivanova N."/>
            <person name="Schaumberg A."/>
            <person name="Pati A."/>
            <person name="Liolios K."/>
            <person name="Nordberg H.P."/>
            <person name="Cantor M.N."/>
            <person name="Hua S.X."/>
            <person name="Woyke T."/>
        </authorList>
    </citation>
    <scope>NUCLEOTIDE SEQUENCE [LARGE SCALE GENOMIC DNA]</scope>
    <source>
        <strain evidence="5">DSM 19437</strain>
    </source>
</reference>
<dbReference type="OrthoDB" id="1433240at2"/>
<accession>W0F5F9</accession>
<proteinExistence type="predicted"/>
<dbReference type="InterPro" id="IPR024278">
    <property type="entry name" value="DUF3823_N"/>
</dbReference>
<dbReference type="Gene3D" id="2.60.40.1120">
    <property type="entry name" value="Carboxypeptidase-like, regulatory domain"/>
    <property type="match status" value="1"/>
</dbReference>
<evidence type="ECO:0000259" key="3">
    <source>
        <dbReference type="Pfam" id="PF18003"/>
    </source>
</evidence>
<gene>
    <name evidence="4" type="ORF">NIASO_18945</name>
</gene>
<organism evidence="4 5">
    <name type="scientific">Niabella soli DSM 19437</name>
    <dbReference type="NCBI Taxonomy" id="929713"/>
    <lineage>
        <taxon>Bacteria</taxon>
        <taxon>Pseudomonadati</taxon>
        <taxon>Bacteroidota</taxon>
        <taxon>Chitinophagia</taxon>
        <taxon>Chitinophagales</taxon>
        <taxon>Chitinophagaceae</taxon>
        <taxon>Niabella</taxon>
    </lineage>
</organism>
<keyword evidence="1" id="KW-0732">Signal</keyword>
<evidence type="ECO:0008006" key="6">
    <source>
        <dbReference type="Google" id="ProtNLM"/>
    </source>
</evidence>
<dbReference type="Pfam" id="PF18003">
    <property type="entry name" value="DUF3823_C"/>
    <property type="match status" value="1"/>
</dbReference>
<keyword evidence="5" id="KW-1185">Reference proteome</keyword>
<feature type="signal peptide" evidence="1">
    <location>
        <begin position="1"/>
        <end position="18"/>
    </location>
</feature>
<feature type="chain" id="PRO_5004789122" description="DUF3823 domain-containing protein" evidence="1">
    <location>
        <begin position="19"/>
        <end position="241"/>
    </location>
</feature>
<evidence type="ECO:0000259" key="2">
    <source>
        <dbReference type="Pfam" id="PF12866"/>
    </source>
</evidence>
<dbReference type="HOGENOM" id="CLU_105795_0_0_10"/>
<sequence>MKPLSFICLIVLSMSAMYGCKKYDNTPAPSVTLTGRLVYNGDSIGVADNQVPLQLYQYGLGKVGPINLTFTQSGGFSELLFAGNYKLTIPSGQGPFLWKKTAAGNPDSLSVTVNNNMTVDVPVTPYYMIRNPQISKSGTNIVGTFKAEKIVTDANARNIEFVAIYLNKTTFVSNISDQIMVNADGSPAQMKQTTIADPNNISLSVAIPAMPVTQNYVFARMGIKIAGVEDMIFSPVTKVSL</sequence>
<dbReference type="Proteomes" id="UP000003586">
    <property type="component" value="Chromosome"/>
</dbReference>
<feature type="domain" description="DUF3823" evidence="3">
    <location>
        <begin position="127"/>
        <end position="238"/>
    </location>
</feature>
<dbReference type="Gene3D" id="2.60.40.2060">
    <property type="match status" value="1"/>
</dbReference>
<name>W0F5F9_9BACT</name>
<dbReference type="RefSeq" id="WP_008588172.1">
    <property type="nucleotide sequence ID" value="NZ_CP007035.1"/>
</dbReference>
<dbReference type="KEGG" id="nso:NIASO_18945"/>
<dbReference type="AlphaFoldDB" id="W0F5F9"/>
<evidence type="ECO:0000256" key="1">
    <source>
        <dbReference type="SAM" id="SignalP"/>
    </source>
</evidence>